<dbReference type="KEGG" id="acht:bsdcttw_49290"/>
<dbReference type="Gene3D" id="3.40.30.10">
    <property type="entry name" value="Glutaredoxin"/>
    <property type="match status" value="1"/>
</dbReference>
<accession>A0A7M3SBC1</accession>
<dbReference type="PROSITE" id="PS51352">
    <property type="entry name" value="THIOREDOXIN_2"/>
    <property type="match status" value="1"/>
</dbReference>
<dbReference type="GO" id="GO:0015035">
    <property type="term" value="F:protein-disulfide reductase activity"/>
    <property type="evidence" value="ECO:0007669"/>
    <property type="project" value="UniProtKB-UniRule"/>
</dbReference>
<dbReference type="EMBL" id="AP023368">
    <property type="protein sequence ID" value="BCK01889.1"/>
    <property type="molecule type" value="Genomic_DNA"/>
</dbReference>
<dbReference type="AlphaFoldDB" id="A0A7M3SBC1"/>
<dbReference type="PANTHER" id="PTHR45663">
    <property type="entry name" value="GEO12009P1"/>
    <property type="match status" value="1"/>
</dbReference>
<dbReference type="GO" id="GO:0045454">
    <property type="term" value="P:cell redox homeostasis"/>
    <property type="evidence" value="ECO:0007669"/>
    <property type="project" value="TreeGrafter"/>
</dbReference>
<dbReference type="PIRSF" id="PIRSF000077">
    <property type="entry name" value="Thioredoxin"/>
    <property type="match status" value="1"/>
</dbReference>
<proteinExistence type="inferred from homology"/>
<dbReference type="PANTHER" id="PTHR45663:SF11">
    <property type="entry name" value="GEO12009P1"/>
    <property type="match status" value="1"/>
</dbReference>
<evidence type="ECO:0000256" key="10">
    <source>
        <dbReference type="PIRSR" id="PIRSR000077-4"/>
    </source>
</evidence>
<dbReference type="Pfam" id="PF00085">
    <property type="entry name" value="Thioredoxin"/>
    <property type="match status" value="1"/>
</dbReference>
<dbReference type="InterPro" id="IPR036249">
    <property type="entry name" value="Thioredoxin-like_sf"/>
</dbReference>
<dbReference type="NCBIfam" id="TIGR01068">
    <property type="entry name" value="thioredoxin"/>
    <property type="match status" value="1"/>
</dbReference>
<sequence length="105" mass="11697">MAHKFTDENFEEEVLKSQVPVMVDFYADWCGPCKMMAPVVEELATDYEGTIKVGKLNVDEAPGISSKYRVMSIPTLLFIKDGQVVDTVIGAVPKSQLTDKIEKLK</sequence>
<keyword evidence="4" id="KW-0249">Electron transport</keyword>
<evidence type="ECO:0000256" key="9">
    <source>
        <dbReference type="PIRSR" id="PIRSR000077-1"/>
    </source>
</evidence>
<evidence type="ECO:0000259" key="11">
    <source>
        <dbReference type="PROSITE" id="PS51352"/>
    </source>
</evidence>
<protein>
    <recommendedName>
        <fullName evidence="2 7">Thioredoxin</fullName>
    </recommendedName>
</protein>
<keyword evidence="13" id="KW-1185">Reference proteome</keyword>
<evidence type="ECO:0000256" key="2">
    <source>
        <dbReference type="ARBA" id="ARBA00020570"/>
    </source>
</evidence>
<dbReference type="GO" id="GO:0005829">
    <property type="term" value="C:cytosol"/>
    <property type="evidence" value="ECO:0007669"/>
    <property type="project" value="TreeGrafter"/>
</dbReference>
<feature type="site" description="Deprotonates C-terminal active site Cys" evidence="9">
    <location>
        <position position="24"/>
    </location>
</feature>
<feature type="disulfide bond" description="Redox-active" evidence="10">
    <location>
        <begin position="30"/>
        <end position="33"/>
    </location>
</feature>
<evidence type="ECO:0000256" key="4">
    <source>
        <dbReference type="ARBA" id="ARBA00022982"/>
    </source>
</evidence>
<dbReference type="RefSeq" id="WP_185257409.1">
    <property type="nucleotide sequence ID" value="NZ_AP023368.1"/>
</dbReference>
<dbReference type="FunFam" id="3.40.30.10:FF:000001">
    <property type="entry name" value="Thioredoxin"/>
    <property type="match status" value="1"/>
</dbReference>
<evidence type="ECO:0000313" key="12">
    <source>
        <dbReference type="EMBL" id="BCK01889.1"/>
    </source>
</evidence>
<dbReference type="InterPro" id="IPR013766">
    <property type="entry name" value="Thioredoxin_domain"/>
</dbReference>
<dbReference type="PROSITE" id="PS00194">
    <property type="entry name" value="THIOREDOXIN_1"/>
    <property type="match status" value="1"/>
</dbReference>
<dbReference type="InterPro" id="IPR017937">
    <property type="entry name" value="Thioredoxin_CS"/>
</dbReference>
<dbReference type="Proteomes" id="UP000515703">
    <property type="component" value="Chromosome"/>
</dbReference>
<evidence type="ECO:0000256" key="5">
    <source>
        <dbReference type="ARBA" id="ARBA00023157"/>
    </source>
</evidence>
<keyword evidence="5 10" id="KW-1015">Disulfide bond</keyword>
<dbReference type="PRINTS" id="PR00421">
    <property type="entry name" value="THIOREDOXIN"/>
</dbReference>
<dbReference type="CDD" id="cd02947">
    <property type="entry name" value="TRX_family"/>
    <property type="match status" value="1"/>
</dbReference>
<evidence type="ECO:0000256" key="8">
    <source>
        <dbReference type="PIRNR" id="PIRNR000077"/>
    </source>
</evidence>
<name>A0A7M3SBC1_9FIRM</name>
<feature type="active site" description="Nucleophile" evidence="9">
    <location>
        <position position="30"/>
    </location>
</feature>
<reference evidence="12 13" key="2">
    <citation type="submission" date="2020-08" db="EMBL/GenBank/DDBJ databases">
        <authorList>
            <person name="Ueki A."/>
            <person name="Tonouchi A."/>
        </authorList>
    </citation>
    <scope>NUCLEOTIDE SEQUENCE [LARGE SCALE GENOMIC DNA]</scope>
    <source>
        <strain evidence="12 13">CTTW</strain>
    </source>
</reference>
<keyword evidence="6 10" id="KW-0676">Redox-active center</keyword>
<feature type="active site" description="Nucleophile" evidence="9">
    <location>
        <position position="33"/>
    </location>
</feature>
<evidence type="ECO:0000256" key="3">
    <source>
        <dbReference type="ARBA" id="ARBA00022448"/>
    </source>
</evidence>
<gene>
    <name evidence="12" type="primary">trxA_2</name>
    <name evidence="12" type="ORF">bsdcttw_49290</name>
</gene>
<evidence type="ECO:0000256" key="6">
    <source>
        <dbReference type="ARBA" id="ARBA00023284"/>
    </source>
</evidence>
<evidence type="ECO:0000313" key="13">
    <source>
        <dbReference type="Proteomes" id="UP000515703"/>
    </source>
</evidence>
<comment type="similarity">
    <text evidence="1 8">Belongs to the thioredoxin family.</text>
</comment>
<organism evidence="12 13">
    <name type="scientific">Anaerocolumna chitinilytica</name>
    <dbReference type="NCBI Taxonomy" id="1727145"/>
    <lineage>
        <taxon>Bacteria</taxon>
        <taxon>Bacillati</taxon>
        <taxon>Bacillota</taxon>
        <taxon>Clostridia</taxon>
        <taxon>Lachnospirales</taxon>
        <taxon>Lachnospiraceae</taxon>
        <taxon>Anaerocolumna</taxon>
    </lineage>
</organism>
<feature type="domain" description="Thioredoxin" evidence="11">
    <location>
        <begin position="1"/>
        <end position="105"/>
    </location>
</feature>
<dbReference type="SUPFAM" id="SSF52833">
    <property type="entry name" value="Thioredoxin-like"/>
    <property type="match status" value="1"/>
</dbReference>
<evidence type="ECO:0000256" key="1">
    <source>
        <dbReference type="ARBA" id="ARBA00008987"/>
    </source>
</evidence>
<feature type="site" description="Contributes to redox potential value" evidence="9">
    <location>
        <position position="32"/>
    </location>
</feature>
<reference evidence="12 13" key="1">
    <citation type="submission" date="2020-08" db="EMBL/GenBank/DDBJ databases">
        <title>Draft genome sequencing of an Anaerocolumna strain isolated from anoxic soil subjected to BSD treatment.</title>
        <authorList>
            <person name="Uek A."/>
            <person name="Tonouchi A."/>
        </authorList>
    </citation>
    <scope>NUCLEOTIDE SEQUENCE [LARGE SCALE GENOMIC DNA]</scope>
    <source>
        <strain evidence="12 13">CTTW</strain>
    </source>
</reference>
<feature type="site" description="Contributes to redox potential value" evidence="9">
    <location>
        <position position="31"/>
    </location>
</feature>
<keyword evidence="3" id="KW-0813">Transport</keyword>
<evidence type="ECO:0000256" key="7">
    <source>
        <dbReference type="NCBIfam" id="TIGR01068"/>
    </source>
</evidence>
<dbReference type="InterPro" id="IPR005746">
    <property type="entry name" value="Thioredoxin"/>
</dbReference>